<keyword evidence="2" id="KW-1185">Reference proteome</keyword>
<sequence length="84" mass="9624">MPLSLPDIPEVPDNLLDSVNSLYTAAEEFRDVLLFALAKLPKNVVDEMESHLGYVENLERILNKWKVHFDRDQAIEESLEKIAS</sequence>
<dbReference type="EMBL" id="AP018205">
    <property type="protein sequence ID" value="BAY59579.1"/>
    <property type="molecule type" value="Genomic_DNA"/>
</dbReference>
<name>A0A1Z4JS70_LEPBY</name>
<dbReference type="Proteomes" id="UP000217895">
    <property type="component" value="Plasmid Plasmid2 dna"/>
</dbReference>
<gene>
    <name evidence="1" type="ORF">NIES2135_64560</name>
</gene>
<organism evidence="1 2">
    <name type="scientific">Leptolyngbya boryana NIES-2135</name>
    <dbReference type="NCBI Taxonomy" id="1973484"/>
    <lineage>
        <taxon>Bacteria</taxon>
        <taxon>Bacillati</taxon>
        <taxon>Cyanobacteriota</taxon>
        <taxon>Cyanophyceae</taxon>
        <taxon>Leptolyngbyales</taxon>
        <taxon>Leptolyngbyaceae</taxon>
        <taxon>Leptolyngbya group</taxon>
        <taxon>Leptolyngbya</taxon>
    </lineage>
</organism>
<keyword evidence="1" id="KW-0614">Plasmid</keyword>
<protein>
    <submittedName>
        <fullName evidence="1">Uncharacterized protein</fullName>
    </submittedName>
</protein>
<accession>A0A1Z4JS70</accession>
<proteinExistence type="predicted"/>
<dbReference type="AlphaFoldDB" id="A0A1Z4JS70"/>
<evidence type="ECO:0000313" key="1">
    <source>
        <dbReference type="EMBL" id="BAY59579.1"/>
    </source>
</evidence>
<evidence type="ECO:0000313" key="2">
    <source>
        <dbReference type="Proteomes" id="UP000217895"/>
    </source>
</evidence>
<geneLocation type="plasmid" evidence="1">
    <name>plasmid2</name>
</geneLocation>
<reference evidence="1 2" key="1">
    <citation type="submission" date="2017-06" db="EMBL/GenBank/DDBJ databases">
        <title>Genome sequencing of cyanobaciteial culture collection at National Institute for Environmental Studies (NIES).</title>
        <authorList>
            <person name="Hirose Y."/>
            <person name="Shimura Y."/>
            <person name="Fujisawa T."/>
            <person name="Nakamura Y."/>
            <person name="Kawachi M."/>
        </authorList>
    </citation>
    <scope>NUCLEOTIDE SEQUENCE [LARGE SCALE GENOMIC DNA]</scope>
    <source>
        <strain evidence="1 2">NIES-2135</strain>
        <plasmid evidence="2">Plasmid Plasmid2 dna</plasmid>
    </source>
</reference>